<evidence type="ECO:0000313" key="9">
    <source>
        <dbReference type="EMBL" id="SDI41102.1"/>
    </source>
</evidence>
<comment type="catalytic activity">
    <reaction evidence="6">
        <text>L-aspartate + NAD(+) + H2O = oxaloacetate + NH4(+) + NADH + H(+)</text>
        <dbReference type="Rhea" id="RHEA:11788"/>
        <dbReference type="ChEBI" id="CHEBI:15377"/>
        <dbReference type="ChEBI" id="CHEBI:15378"/>
        <dbReference type="ChEBI" id="CHEBI:16452"/>
        <dbReference type="ChEBI" id="CHEBI:28938"/>
        <dbReference type="ChEBI" id="CHEBI:29991"/>
        <dbReference type="ChEBI" id="CHEBI:57540"/>
        <dbReference type="ChEBI" id="CHEBI:57945"/>
        <dbReference type="EC" id="1.4.1.21"/>
    </reaction>
</comment>
<dbReference type="GO" id="GO:0050661">
    <property type="term" value="F:NADP binding"/>
    <property type="evidence" value="ECO:0007669"/>
    <property type="project" value="UniProtKB-UniRule"/>
</dbReference>
<dbReference type="GO" id="GO:0016639">
    <property type="term" value="F:oxidoreductase activity, acting on the CH-NH2 group of donors, NAD or NADP as acceptor"/>
    <property type="evidence" value="ECO:0007669"/>
    <property type="project" value="UniProtKB-UniRule"/>
</dbReference>
<dbReference type="PANTHER" id="PTHR31873:SF6">
    <property type="entry name" value="ASPARTATE DEHYDROGENASE DOMAIN-CONTAINING PROTEIN"/>
    <property type="match status" value="1"/>
</dbReference>
<name>A0A1G8KCH9_9RHOB</name>
<evidence type="ECO:0000256" key="3">
    <source>
        <dbReference type="ARBA" id="ARBA00022857"/>
    </source>
</evidence>
<dbReference type="SUPFAM" id="SSF55347">
    <property type="entry name" value="Glyceraldehyde-3-phosphate dehydrogenase-like, C-terminal domain"/>
    <property type="match status" value="1"/>
</dbReference>
<dbReference type="InterPro" id="IPR005106">
    <property type="entry name" value="Asp/hSer_DH_NAD-bd"/>
</dbReference>
<comment type="pathway">
    <text evidence="6">Cofactor biosynthesis; NAD(+) biosynthesis; iminoaspartate from L-aspartate (dehydrogenase route): step 1/1.</text>
</comment>
<comment type="catalytic activity">
    <reaction evidence="6">
        <text>L-aspartate + NADP(+) + H2O = oxaloacetate + NH4(+) + NADPH + H(+)</text>
        <dbReference type="Rhea" id="RHEA:11784"/>
        <dbReference type="ChEBI" id="CHEBI:15377"/>
        <dbReference type="ChEBI" id="CHEBI:15378"/>
        <dbReference type="ChEBI" id="CHEBI:16452"/>
        <dbReference type="ChEBI" id="CHEBI:28938"/>
        <dbReference type="ChEBI" id="CHEBI:29991"/>
        <dbReference type="ChEBI" id="CHEBI:57783"/>
        <dbReference type="ChEBI" id="CHEBI:58349"/>
        <dbReference type="EC" id="1.4.1.21"/>
    </reaction>
</comment>
<feature type="binding site" evidence="6">
    <location>
        <position position="188"/>
    </location>
    <ligand>
        <name>NAD(+)</name>
        <dbReference type="ChEBI" id="CHEBI:57540"/>
    </ligand>
</feature>
<evidence type="ECO:0000256" key="2">
    <source>
        <dbReference type="ARBA" id="ARBA00022642"/>
    </source>
</evidence>
<dbReference type="RefSeq" id="WP_207543569.1">
    <property type="nucleotide sequence ID" value="NZ_FNEJ01000004.1"/>
</dbReference>
<evidence type="ECO:0000256" key="1">
    <source>
        <dbReference type="ARBA" id="ARBA00008331"/>
    </source>
</evidence>
<organism evidence="9 10">
    <name type="scientific">Salipiger marinus</name>
    <dbReference type="NCBI Taxonomy" id="555512"/>
    <lineage>
        <taxon>Bacteria</taxon>
        <taxon>Pseudomonadati</taxon>
        <taxon>Pseudomonadota</taxon>
        <taxon>Alphaproteobacteria</taxon>
        <taxon>Rhodobacterales</taxon>
        <taxon>Roseobacteraceae</taxon>
        <taxon>Salipiger</taxon>
    </lineage>
</organism>
<dbReference type="EC" id="1.4.1.21" evidence="6"/>
<feature type="domain" description="Aspartate dehydrogenase" evidence="7">
    <location>
        <begin position="165"/>
        <end position="253"/>
    </location>
</feature>
<keyword evidence="5 6" id="KW-0520">NAD</keyword>
<dbReference type="SUPFAM" id="SSF51735">
    <property type="entry name" value="NAD(P)-binding Rossmann-fold domains"/>
    <property type="match status" value="1"/>
</dbReference>
<dbReference type="GO" id="GO:0051287">
    <property type="term" value="F:NAD binding"/>
    <property type="evidence" value="ECO:0007669"/>
    <property type="project" value="UniProtKB-UniRule"/>
</dbReference>
<evidence type="ECO:0000259" key="7">
    <source>
        <dbReference type="Pfam" id="PF01958"/>
    </source>
</evidence>
<comment type="miscellaneous">
    <text evidence="6">The iminoaspartate product is unstable in aqueous solution and can decompose to oxaloacetate and ammonia.</text>
</comment>
<keyword evidence="4 6" id="KW-0560">Oxidoreductase</keyword>
<dbReference type="NCBIfam" id="NF009828">
    <property type="entry name" value="PRK13303.1-3"/>
    <property type="match status" value="1"/>
</dbReference>
<dbReference type="GO" id="GO:0033735">
    <property type="term" value="F:aspartate dehydrogenase [NAD(P)+] activity"/>
    <property type="evidence" value="ECO:0007669"/>
    <property type="project" value="UniProtKB-EC"/>
</dbReference>
<evidence type="ECO:0000256" key="6">
    <source>
        <dbReference type="HAMAP-Rule" id="MF_01265"/>
    </source>
</evidence>
<reference evidence="9 10" key="1">
    <citation type="submission" date="2016-10" db="EMBL/GenBank/DDBJ databases">
        <authorList>
            <person name="de Groot N.N."/>
        </authorList>
    </citation>
    <scope>NUCLEOTIDE SEQUENCE [LARGE SCALE GENOMIC DNA]</scope>
    <source>
        <strain evidence="9 10">DSM 26424</strain>
    </source>
</reference>
<dbReference type="GO" id="GO:0009435">
    <property type="term" value="P:NAD+ biosynthetic process"/>
    <property type="evidence" value="ECO:0007669"/>
    <property type="project" value="UniProtKB-UniRule"/>
</dbReference>
<dbReference type="AlphaFoldDB" id="A0A1G8KCH9"/>
<dbReference type="InterPro" id="IPR020626">
    <property type="entry name" value="Asp_DH_prok"/>
</dbReference>
<dbReference type="InterPro" id="IPR036291">
    <property type="entry name" value="NAD(P)-bd_dom_sf"/>
</dbReference>
<dbReference type="EMBL" id="FNEJ01000004">
    <property type="protein sequence ID" value="SDI41102.1"/>
    <property type="molecule type" value="Genomic_DNA"/>
</dbReference>
<dbReference type="Proteomes" id="UP000199093">
    <property type="component" value="Unassembled WGS sequence"/>
</dbReference>
<dbReference type="Pfam" id="PF03447">
    <property type="entry name" value="NAD_binding_3"/>
    <property type="match status" value="1"/>
</dbReference>
<dbReference type="InterPro" id="IPR002811">
    <property type="entry name" value="Asp_DH"/>
</dbReference>
<dbReference type="InterPro" id="IPR011182">
    <property type="entry name" value="L-Asp_DH"/>
</dbReference>
<dbReference type="HAMAP" id="MF_01265">
    <property type="entry name" value="NadX"/>
    <property type="match status" value="1"/>
</dbReference>
<protein>
    <recommendedName>
        <fullName evidence="6">L-aspartate dehydrogenase</fullName>
        <ecNumber evidence="6">1.4.1.21</ecNumber>
    </recommendedName>
</protein>
<proteinExistence type="inferred from homology"/>
<evidence type="ECO:0000256" key="4">
    <source>
        <dbReference type="ARBA" id="ARBA00023002"/>
    </source>
</evidence>
<evidence type="ECO:0000259" key="8">
    <source>
        <dbReference type="Pfam" id="PF03447"/>
    </source>
</evidence>
<dbReference type="UniPathway" id="UPA00253">
    <property type="reaction ID" value="UER00456"/>
</dbReference>
<feature type="active site" evidence="6">
    <location>
        <position position="218"/>
    </location>
</feature>
<dbReference type="Gene3D" id="3.40.50.720">
    <property type="entry name" value="NAD(P)-binding Rossmann-like Domain"/>
    <property type="match status" value="1"/>
</dbReference>
<dbReference type="Gene3D" id="3.30.360.10">
    <property type="entry name" value="Dihydrodipicolinate Reductase, domain 2"/>
    <property type="match status" value="1"/>
</dbReference>
<comment type="function">
    <text evidence="6">Specifically catalyzes the NAD or NADP-dependent dehydrogenation of L-aspartate to iminoaspartate.</text>
</comment>
<keyword evidence="10" id="KW-1185">Reference proteome</keyword>
<dbReference type="STRING" id="555512.SAMN04487993_1004164"/>
<dbReference type="Pfam" id="PF01958">
    <property type="entry name" value="Asp_DH_C"/>
    <property type="match status" value="1"/>
</dbReference>
<evidence type="ECO:0000313" key="10">
    <source>
        <dbReference type="Proteomes" id="UP000199093"/>
    </source>
</evidence>
<keyword evidence="3 6" id="KW-0521">NADP</keyword>
<keyword evidence="2 6" id="KW-0662">Pyridine nucleotide biosynthesis</keyword>
<evidence type="ECO:0000256" key="5">
    <source>
        <dbReference type="ARBA" id="ARBA00023027"/>
    </source>
</evidence>
<sequence>MTDKAPLRLALIGYGAIAQSLLDLLPQGLAPEVVVLVRRLPDTPRPGCRFVTDAAALVAAAPDLVVECAGHGAVAAYGEQVLAAGIDLVPASVGALACADLHARLRAAAQAAGARLILPSGAIGGLDLLAALSVQGAVEVSYEGIKPPAAWRGTPAEAGVDLAALTEPRLVYEGTARDAARLFPKNSNVVAALALAGPGFDAVSVRLIADPAATGNRHRYHVRAAGCRATVEIESQPSSGNARSSQTTVFSLIHEITAAAEDKARGA</sequence>
<accession>A0A1G8KCH9</accession>
<dbReference type="PANTHER" id="PTHR31873">
    <property type="entry name" value="L-ASPARTATE DEHYDROGENASE-RELATED"/>
    <property type="match status" value="1"/>
</dbReference>
<gene>
    <name evidence="6" type="primary">nadX</name>
    <name evidence="9" type="ORF">SAMN04487993_1004164</name>
</gene>
<dbReference type="PIRSF" id="PIRSF005227">
    <property type="entry name" value="Asp_dh_NAD_syn"/>
    <property type="match status" value="1"/>
</dbReference>
<comment type="similarity">
    <text evidence="1 6">Belongs to the L-aspartate dehydrogenase family.</text>
</comment>
<feature type="domain" description="Aspartate/homoserine dehydrogenase NAD-binding" evidence="8">
    <location>
        <begin position="13"/>
        <end position="119"/>
    </location>
</feature>
<feature type="binding site" evidence="6">
    <location>
        <position position="122"/>
    </location>
    <ligand>
        <name>NAD(+)</name>
        <dbReference type="ChEBI" id="CHEBI:57540"/>
    </ligand>
</feature>